<dbReference type="InterPro" id="IPR004360">
    <property type="entry name" value="Glyas_Fos-R_dOase_dom"/>
</dbReference>
<dbReference type="Gene3D" id="3.10.180.10">
    <property type="entry name" value="2,3-Dihydroxybiphenyl 1,2-Dioxygenase, domain 1"/>
    <property type="match status" value="1"/>
</dbReference>
<accession>A0ABX9AHH9</accession>
<name>A0ABX9AHH9_9ENTR</name>
<dbReference type="PROSITE" id="PS51819">
    <property type="entry name" value="VOC"/>
    <property type="match status" value="1"/>
</dbReference>
<gene>
    <name evidence="2" type="ORF">K6K13_15040</name>
</gene>
<dbReference type="PANTHER" id="PTHR35006">
    <property type="entry name" value="GLYOXALASE FAMILY PROTEIN (AFU_ORTHOLOGUE AFUA_5G14830)"/>
    <property type="match status" value="1"/>
</dbReference>
<dbReference type="InterPro" id="IPR029068">
    <property type="entry name" value="Glyas_Bleomycin-R_OHBP_Dase"/>
</dbReference>
<protein>
    <submittedName>
        <fullName evidence="2">VOC family protein</fullName>
    </submittedName>
</protein>
<organism evidence="2 3">
    <name type="scientific">Symbiopectobacterium purcellii</name>
    <dbReference type="NCBI Taxonomy" id="2871826"/>
    <lineage>
        <taxon>Bacteria</taxon>
        <taxon>Pseudomonadati</taxon>
        <taxon>Pseudomonadota</taxon>
        <taxon>Gammaproteobacteria</taxon>
        <taxon>Enterobacterales</taxon>
        <taxon>Enterobacteriaceae</taxon>
    </lineage>
</organism>
<dbReference type="Proteomes" id="UP000825886">
    <property type="component" value="Chromosome"/>
</dbReference>
<reference evidence="2 3" key="1">
    <citation type="submission" date="2021-08" db="EMBL/GenBank/DDBJ databases">
        <title>Culture and genomic analysis of Symbiopectobacterium purcellii sp. nov. gen. nov., isolated from the leafhopper Empoasca decipiens.</title>
        <authorList>
            <person name="Nadal-Jimenez P."/>
            <person name="Siozios S."/>
            <person name="Halliday N."/>
            <person name="Camara M."/>
            <person name="Hurst G.D.D."/>
        </authorList>
    </citation>
    <scope>NUCLEOTIDE SEQUENCE [LARGE SCALE GENOMIC DNA]</scope>
    <source>
        <strain evidence="2 3">SyEd1</strain>
    </source>
</reference>
<dbReference type="EMBL" id="CP081864">
    <property type="protein sequence ID" value="QZN94600.1"/>
    <property type="molecule type" value="Genomic_DNA"/>
</dbReference>
<evidence type="ECO:0000313" key="3">
    <source>
        <dbReference type="Proteomes" id="UP000825886"/>
    </source>
</evidence>
<dbReference type="Pfam" id="PF00903">
    <property type="entry name" value="Glyoxalase"/>
    <property type="match status" value="1"/>
</dbReference>
<dbReference type="CDD" id="cd07262">
    <property type="entry name" value="VOC_like"/>
    <property type="match status" value="1"/>
</dbReference>
<feature type="domain" description="VOC" evidence="1">
    <location>
        <begin position="1"/>
        <end position="127"/>
    </location>
</feature>
<evidence type="ECO:0000313" key="2">
    <source>
        <dbReference type="EMBL" id="QZN94600.1"/>
    </source>
</evidence>
<dbReference type="RefSeq" id="WP_222157721.1">
    <property type="nucleotide sequence ID" value="NZ_CP081864.1"/>
</dbReference>
<dbReference type="InterPro" id="IPR037523">
    <property type="entry name" value="VOC_core"/>
</dbReference>
<dbReference type="PANTHER" id="PTHR35006:SF2">
    <property type="entry name" value="GLYOXALASE FAMILY PROTEIN (AFU_ORTHOLOGUE AFUA_5G14830)"/>
    <property type="match status" value="1"/>
</dbReference>
<keyword evidence="3" id="KW-1185">Reference proteome</keyword>
<proteinExistence type="predicted"/>
<dbReference type="SUPFAM" id="SSF54593">
    <property type="entry name" value="Glyoxalase/Bleomycin resistance protein/Dihydroxybiphenyl dioxygenase"/>
    <property type="match status" value="1"/>
</dbReference>
<evidence type="ECO:0000259" key="1">
    <source>
        <dbReference type="PROSITE" id="PS51819"/>
    </source>
</evidence>
<sequence>MLDHLSVPVTDIDRSRQFYESALAPLGYRLIKNFDHAISFGVLEGYGKSSDPGGEFWIYQGKALPCPATHFAFSAETRDVVDAFYHAAIEAGGQDNGKPGIRALYHAHYYAAFVRDPDGYNIEAVFHRAIAS</sequence>